<protein>
    <submittedName>
        <fullName evidence="2">Uncharacterized protein</fullName>
    </submittedName>
</protein>
<dbReference type="Proteomes" id="UP000216852">
    <property type="component" value="Unassembled WGS sequence"/>
</dbReference>
<organism evidence="2 3">
    <name type="scientific">Terribacillus saccharophilus</name>
    <dbReference type="NCBI Taxonomy" id="361277"/>
    <lineage>
        <taxon>Bacteria</taxon>
        <taxon>Bacillati</taxon>
        <taxon>Bacillota</taxon>
        <taxon>Bacilli</taxon>
        <taxon>Bacillales</taxon>
        <taxon>Bacillaceae</taxon>
        <taxon>Terribacillus</taxon>
    </lineage>
</organism>
<comment type="caution">
    <text evidence="2">The sequence shown here is derived from an EMBL/GenBank/DDBJ whole genome shotgun (WGS) entry which is preliminary data.</text>
</comment>
<evidence type="ECO:0000313" key="4">
    <source>
        <dbReference type="Proteomes" id="UP000216852"/>
    </source>
</evidence>
<dbReference type="RefSeq" id="WP_095219023.1">
    <property type="nucleotide sequence ID" value="NZ_JBIVTN010000005.1"/>
</dbReference>
<dbReference type="OrthoDB" id="2973044at2"/>
<accession>A0A268H9A1</accession>
<proteinExistence type="predicted"/>
<gene>
    <name evidence="1" type="ORF">CHH48_10080</name>
    <name evidence="2" type="ORF">CHI12_16530</name>
</gene>
<dbReference type="AlphaFoldDB" id="A0A268H9A1"/>
<dbReference type="EMBL" id="NPBH01000077">
    <property type="protein sequence ID" value="PAE06441.1"/>
    <property type="molecule type" value="Genomic_DNA"/>
</dbReference>
<evidence type="ECO:0000313" key="3">
    <source>
        <dbReference type="Proteomes" id="UP000216475"/>
    </source>
</evidence>
<evidence type="ECO:0000313" key="1">
    <source>
        <dbReference type="EMBL" id="PAD99849.1"/>
    </source>
</evidence>
<evidence type="ECO:0000313" key="2">
    <source>
        <dbReference type="EMBL" id="PAE06441.1"/>
    </source>
</evidence>
<reference evidence="3 4" key="1">
    <citation type="submission" date="2017-07" db="EMBL/GenBank/DDBJ databases">
        <title>Isolation and whole genome analysis of endospore-forming bacteria from heroin.</title>
        <authorList>
            <person name="Kalinowski J."/>
            <person name="Ahrens B."/>
            <person name="Al-Dilaimi A."/>
            <person name="Winkler A."/>
            <person name="Wibberg D."/>
            <person name="Schleenbecker U."/>
            <person name="Ruckert C."/>
            <person name="Wolfel R."/>
            <person name="Grass G."/>
        </authorList>
    </citation>
    <scope>NUCLEOTIDE SEQUENCE [LARGE SCALE GENOMIC DNA]</scope>
    <source>
        <strain evidence="2 3">7509</strain>
        <strain evidence="1 4">7517-1</strain>
    </source>
</reference>
<dbReference type="Proteomes" id="UP000216475">
    <property type="component" value="Unassembled WGS sequence"/>
</dbReference>
<dbReference type="EMBL" id="NPBJ01000019">
    <property type="protein sequence ID" value="PAD99849.1"/>
    <property type="molecule type" value="Genomic_DNA"/>
</dbReference>
<keyword evidence="4" id="KW-1185">Reference proteome</keyword>
<name>A0A268H9A1_9BACI</name>
<sequence length="95" mass="11231">MIILLDVFSILMLSSISGSFSEDDTQHNIEQLRKTDWFQKYLNQQPYRDLLIFDKDVRKVIGRLNNKKLAKNPQRKAYQHIVTKVLQRKIIVSAK</sequence>